<dbReference type="Proteomes" id="UP000594468">
    <property type="component" value="Chromosome"/>
</dbReference>
<dbReference type="Gene3D" id="3.40.50.1400">
    <property type="match status" value="2"/>
</dbReference>
<dbReference type="Gene3D" id="3.30.1360.190">
    <property type="match status" value="1"/>
</dbReference>
<feature type="domain" description="DR2241 4Fe-4S iron-sulfur cluster binding" evidence="3">
    <location>
        <begin position="371"/>
        <end position="440"/>
    </location>
</feature>
<organism evidence="4 5">
    <name type="scientific">Phototrophicus methaneseepsis</name>
    <dbReference type="NCBI Taxonomy" id="2710758"/>
    <lineage>
        <taxon>Bacteria</taxon>
        <taxon>Bacillati</taxon>
        <taxon>Chloroflexota</taxon>
        <taxon>Candidatus Thermofontia</taxon>
        <taxon>Phototrophicales</taxon>
        <taxon>Phototrophicaceae</taxon>
        <taxon>Phototrophicus</taxon>
    </lineage>
</organism>
<dbReference type="Pfam" id="PF01903">
    <property type="entry name" value="CbiX"/>
    <property type="match status" value="2"/>
</dbReference>
<accession>A0A7S8IGJ8</accession>
<dbReference type="RefSeq" id="WP_195172167.1">
    <property type="nucleotide sequence ID" value="NZ_CP062983.1"/>
</dbReference>
<keyword evidence="5" id="KW-1185">Reference proteome</keyword>
<proteinExistence type="predicted"/>
<dbReference type="KEGG" id="pmet:G4Y79_06940"/>
<evidence type="ECO:0000259" key="3">
    <source>
        <dbReference type="Pfam" id="PF18009"/>
    </source>
</evidence>
<evidence type="ECO:0000313" key="4">
    <source>
        <dbReference type="EMBL" id="QPC84103.1"/>
    </source>
</evidence>
<gene>
    <name evidence="4" type="ORF">G4Y79_06940</name>
</gene>
<dbReference type="AlphaFoldDB" id="A0A7S8IGJ8"/>
<evidence type="ECO:0000256" key="1">
    <source>
        <dbReference type="ARBA" id="ARBA00022723"/>
    </source>
</evidence>
<dbReference type="PANTHER" id="PTHR33542:SF3">
    <property type="entry name" value="SIROHYDROCHLORIN FERROCHELATASE, CHLOROPLASTIC"/>
    <property type="match status" value="1"/>
</dbReference>
<evidence type="ECO:0000256" key="2">
    <source>
        <dbReference type="ARBA" id="ARBA00023239"/>
    </source>
</evidence>
<dbReference type="Pfam" id="PF18009">
    <property type="entry name" value="Fer4_23"/>
    <property type="match status" value="1"/>
</dbReference>
<keyword evidence="1" id="KW-0479">Metal-binding</keyword>
<dbReference type="GO" id="GO:0046872">
    <property type="term" value="F:metal ion binding"/>
    <property type="evidence" value="ECO:0007669"/>
    <property type="project" value="UniProtKB-KW"/>
</dbReference>
<dbReference type="GO" id="GO:0016829">
    <property type="term" value="F:lyase activity"/>
    <property type="evidence" value="ECO:0007669"/>
    <property type="project" value="UniProtKB-KW"/>
</dbReference>
<dbReference type="SUPFAM" id="SSF53800">
    <property type="entry name" value="Chelatase"/>
    <property type="match status" value="1"/>
</dbReference>
<dbReference type="Gene3D" id="3.30.70.2320">
    <property type="match status" value="1"/>
</dbReference>
<dbReference type="InterPro" id="IPR041346">
    <property type="entry name" value="DR2241_Fer4"/>
</dbReference>
<sequence length="448" mass="48790">MSTALVLAGHGSHISPETAGIVWGYVDALRRMGVAEEVTAAFWKEQPEFAQVLGTLMAETIVVVPLFTATGFYTNKVIPAAMGLDGPVTQRGNRTIHYTPALGTHPMLDDIVTRRVKDAMQAYDLLPQQTAVAIIGHGTRRSETTRLTTQNQAETVRRAGLAAQVVDAYLDDDPDIPSIYQRTEAQNLVVVPYFLASGSHVTYDVPRALGLPDDEMTAQVQGRHVYYTAPIGTADVILQVILELARATGVSFEINEAPLWYGMPRVGAAALVQAVLLKNAQQRGAVQFGQLRLTPNVVHPVGSSDAYVFITPNQLRSHIRENPFRPLATSDDLPRDWVVPIDDVQQIPAIVETVYPGALAEWANHYAQAATITPLTEVVSRHEGMFHHLTQATESMVNQLVATMCGRCVKVPLWHATTDLTANSGSLPCLSPCNTFLSRSKEALINEG</sequence>
<dbReference type="CDD" id="cd03416">
    <property type="entry name" value="CbiX_SirB_N"/>
    <property type="match status" value="2"/>
</dbReference>
<protein>
    <recommendedName>
        <fullName evidence="3">DR2241 4Fe-4S iron-sulfur cluster binding domain-containing protein</fullName>
    </recommendedName>
</protein>
<name>A0A7S8IGJ8_9CHLR</name>
<dbReference type="InterPro" id="IPR002762">
    <property type="entry name" value="CbiX-like"/>
</dbReference>
<keyword evidence="2" id="KW-0456">Lyase</keyword>
<dbReference type="InterPro" id="IPR050963">
    <property type="entry name" value="Sirohydro_Cobaltochel/CbiX"/>
</dbReference>
<dbReference type="EMBL" id="CP062983">
    <property type="protein sequence ID" value="QPC84103.1"/>
    <property type="molecule type" value="Genomic_DNA"/>
</dbReference>
<reference evidence="4 5" key="1">
    <citation type="submission" date="2020-02" db="EMBL/GenBank/DDBJ databases">
        <authorList>
            <person name="Zheng R.K."/>
            <person name="Sun C.M."/>
        </authorList>
    </citation>
    <scope>NUCLEOTIDE SEQUENCE [LARGE SCALE GENOMIC DNA]</scope>
    <source>
        <strain evidence="5">rifampicinis</strain>
    </source>
</reference>
<evidence type="ECO:0000313" key="5">
    <source>
        <dbReference type="Proteomes" id="UP000594468"/>
    </source>
</evidence>
<dbReference type="PANTHER" id="PTHR33542">
    <property type="entry name" value="SIROHYDROCHLORIN FERROCHELATASE, CHLOROPLASTIC"/>
    <property type="match status" value="1"/>
</dbReference>